<dbReference type="Proteomes" id="UP000020406">
    <property type="component" value="Unassembled WGS sequence"/>
</dbReference>
<dbReference type="AlphaFoldDB" id="Z9JKK5"/>
<evidence type="ECO:0000313" key="1">
    <source>
        <dbReference type="EMBL" id="EWS78704.1"/>
    </source>
</evidence>
<sequence>MIGWARVDAPAKQSVARIDDVLVRHRADYRSAVAECDLPFVDIAD</sequence>
<dbReference type="PATRIC" id="fig|1444770.3.peg.936"/>
<reference evidence="1 2" key="1">
    <citation type="journal article" date="2014" name="Genome Announc.">
        <title>Draft Genome Sequence of Xylella fastidiosa Pear Leaf Scorch Strain in Taiwan.</title>
        <authorList>
            <person name="Su C.C."/>
            <person name="Deng W.L."/>
            <person name="Jan F.J."/>
            <person name="Chang C.J."/>
            <person name="Huang H."/>
            <person name="Chen J."/>
        </authorList>
    </citation>
    <scope>NUCLEOTIDE SEQUENCE [LARGE SCALE GENOMIC DNA]</scope>
    <source>
        <strain evidence="1 2">PLS229</strain>
    </source>
</reference>
<dbReference type="STRING" id="1444770.AF72_03825"/>
<name>Z9JKK5_9GAMM</name>
<accession>Z9JKK5</accession>
<evidence type="ECO:0000313" key="2">
    <source>
        <dbReference type="Proteomes" id="UP000020406"/>
    </source>
</evidence>
<comment type="caution">
    <text evidence="1">The sequence shown here is derived from an EMBL/GenBank/DDBJ whole genome shotgun (WGS) entry which is preliminary data.</text>
</comment>
<proteinExistence type="predicted"/>
<gene>
    <name evidence="1" type="ORF">AF72_03825</name>
</gene>
<dbReference type="EMBL" id="JDSQ01000005">
    <property type="protein sequence ID" value="EWS78704.1"/>
    <property type="molecule type" value="Genomic_DNA"/>
</dbReference>
<protein>
    <submittedName>
        <fullName evidence="1">Uncharacterized protein</fullName>
    </submittedName>
</protein>
<organism evidence="1 2">
    <name type="scientific">Xylella taiwanensis</name>
    <dbReference type="NCBI Taxonomy" id="1444770"/>
    <lineage>
        <taxon>Bacteria</taxon>
        <taxon>Pseudomonadati</taxon>
        <taxon>Pseudomonadota</taxon>
        <taxon>Gammaproteobacteria</taxon>
        <taxon>Lysobacterales</taxon>
        <taxon>Lysobacteraceae</taxon>
        <taxon>Xylella</taxon>
    </lineage>
</organism>